<reference evidence="6" key="1">
    <citation type="submission" date="2021-04" db="EMBL/GenBank/DDBJ databases">
        <title>Oceanospirillales bacteria with DddD are important DMSP degraders in coastal seawater.</title>
        <authorList>
            <person name="Liu J."/>
        </authorList>
    </citation>
    <scope>NUCLEOTIDE SEQUENCE</scope>
    <source>
        <strain evidence="6">D13-1</strain>
    </source>
</reference>
<dbReference type="PANTHER" id="PTHR11360">
    <property type="entry name" value="MONOCARBOXYLATE TRANSPORTER"/>
    <property type="match status" value="1"/>
</dbReference>
<accession>A0ABY5HFA3</accession>
<feature type="transmembrane region" description="Helical" evidence="4">
    <location>
        <begin position="250"/>
        <end position="271"/>
    </location>
</feature>
<dbReference type="Proteomes" id="UP001058461">
    <property type="component" value="Chromosome"/>
</dbReference>
<keyword evidence="2 4" id="KW-1133">Transmembrane helix</keyword>
<dbReference type="PANTHER" id="PTHR11360:SF284">
    <property type="entry name" value="EG:103B4.3 PROTEIN-RELATED"/>
    <property type="match status" value="1"/>
</dbReference>
<keyword evidence="3 4" id="KW-0472">Membrane</keyword>
<feature type="transmembrane region" description="Helical" evidence="4">
    <location>
        <begin position="218"/>
        <end position="238"/>
    </location>
</feature>
<keyword evidence="7" id="KW-1185">Reference proteome</keyword>
<dbReference type="EMBL" id="CP073347">
    <property type="protein sequence ID" value="UTW10649.1"/>
    <property type="molecule type" value="Genomic_DNA"/>
</dbReference>
<dbReference type="PROSITE" id="PS50850">
    <property type="entry name" value="MFS"/>
    <property type="match status" value="1"/>
</dbReference>
<protein>
    <submittedName>
        <fullName evidence="6">MFS transporter</fullName>
    </submittedName>
</protein>
<gene>
    <name evidence="6" type="ORF">KDW95_15300</name>
</gene>
<dbReference type="SUPFAM" id="SSF103473">
    <property type="entry name" value="MFS general substrate transporter"/>
    <property type="match status" value="1"/>
</dbReference>
<feature type="transmembrane region" description="Helical" evidence="4">
    <location>
        <begin position="373"/>
        <end position="392"/>
    </location>
</feature>
<feature type="transmembrane region" description="Helical" evidence="4">
    <location>
        <begin position="342"/>
        <end position="361"/>
    </location>
</feature>
<dbReference type="RefSeq" id="WP_255852700.1">
    <property type="nucleotide sequence ID" value="NZ_CP073347.1"/>
</dbReference>
<feature type="transmembrane region" description="Helical" evidence="4">
    <location>
        <begin position="309"/>
        <end position="330"/>
    </location>
</feature>
<feature type="transmembrane region" description="Helical" evidence="4">
    <location>
        <begin position="73"/>
        <end position="92"/>
    </location>
</feature>
<evidence type="ECO:0000256" key="3">
    <source>
        <dbReference type="ARBA" id="ARBA00023136"/>
    </source>
</evidence>
<sequence length="407" mass="43311">MRTPVKLLSIFVAFACLLLAVNFGLRSSMGFFMAPISETFGFGREIFAFSLALQNLCWGLFQPFTGAVADRFGTTRTLIGGAIVYALGLYITSTADSIWALHTGAGILVGMGIAGTGFGVVLPALARMVAPEKRAFALGLGTAAGSAGQLLVIPVAQSFIASYGWETALLLLAGGALGMLLLAAPFRGDAAQSGTGNETEPDQTLPQALKEATGHVHYWLLIAGFFVCGFQLAFITVHMPAYLTDSGFDAQVAVISLSLIGLFNIFGCLLFGSWSGKYSKKNLLGIIYALRALVIALFMLLPISTTSVYLFSIATGFLWLATVPATSGLVAQMFGLRHMGTLYGIVFLNHQLGSFLGVWLGGYLYDATGTYNMVWWSAAAIALVTAVIHIFIDERPVLRLRTRPVAA</sequence>
<dbReference type="Gene3D" id="1.20.1250.20">
    <property type="entry name" value="MFS general substrate transporter like domains"/>
    <property type="match status" value="1"/>
</dbReference>
<evidence type="ECO:0000256" key="2">
    <source>
        <dbReference type="ARBA" id="ARBA00022989"/>
    </source>
</evidence>
<evidence type="ECO:0000256" key="4">
    <source>
        <dbReference type="SAM" id="Phobius"/>
    </source>
</evidence>
<evidence type="ECO:0000313" key="7">
    <source>
        <dbReference type="Proteomes" id="UP001058461"/>
    </source>
</evidence>
<feature type="transmembrane region" description="Helical" evidence="4">
    <location>
        <begin position="135"/>
        <end position="156"/>
    </location>
</feature>
<evidence type="ECO:0000259" key="5">
    <source>
        <dbReference type="PROSITE" id="PS50850"/>
    </source>
</evidence>
<name>A0ABY5HFA3_9GAMM</name>
<dbReference type="CDD" id="cd17355">
    <property type="entry name" value="MFS_YcxA_like"/>
    <property type="match status" value="1"/>
</dbReference>
<feature type="transmembrane region" description="Helical" evidence="4">
    <location>
        <begin position="42"/>
        <end position="61"/>
    </location>
</feature>
<keyword evidence="1 4" id="KW-0812">Transmembrane</keyword>
<evidence type="ECO:0000313" key="6">
    <source>
        <dbReference type="EMBL" id="UTW10649.1"/>
    </source>
</evidence>
<evidence type="ECO:0000256" key="1">
    <source>
        <dbReference type="ARBA" id="ARBA00022692"/>
    </source>
</evidence>
<dbReference type="Pfam" id="PF07690">
    <property type="entry name" value="MFS_1"/>
    <property type="match status" value="1"/>
</dbReference>
<feature type="transmembrane region" description="Helical" evidence="4">
    <location>
        <begin position="98"/>
        <end position="123"/>
    </location>
</feature>
<feature type="transmembrane region" description="Helical" evidence="4">
    <location>
        <begin position="168"/>
        <end position="186"/>
    </location>
</feature>
<dbReference type="InterPro" id="IPR011701">
    <property type="entry name" value="MFS"/>
</dbReference>
<feature type="domain" description="Major facilitator superfamily (MFS) profile" evidence="5">
    <location>
        <begin position="8"/>
        <end position="397"/>
    </location>
</feature>
<dbReference type="InterPro" id="IPR036259">
    <property type="entry name" value="MFS_trans_sf"/>
</dbReference>
<feature type="transmembrane region" description="Helical" evidence="4">
    <location>
        <begin position="283"/>
        <end position="303"/>
    </location>
</feature>
<dbReference type="InterPro" id="IPR020846">
    <property type="entry name" value="MFS_dom"/>
</dbReference>
<organism evidence="6 7">
    <name type="scientific">Marinobacterium rhizophilum</name>
    <dbReference type="NCBI Taxonomy" id="420402"/>
    <lineage>
        <taxon>Bacteria</taxon>
        <taxon>Pseudomonadati</taxon>
        <taxon>Pseudomonadota</taxon>
        <taxon>Gammaproteobacteria</taxon>
        <taxon>Oceanospirillales</taxon>
        <taxon>Oceanospirillaceae</taxon>
        <taxon>Marinobacterium</taxon>
    </lineage>
</organism>
<dbReference type="InterPro" id="IPR050327">
    <property type="entry name" value="Proton-linked_MCT"/>
</dbReference>
<proteinExistence type="predicted"/>